<dbReference type="Proteomes" id="UP000032247">
    <property type="component" value="Unassembled WGS sequence"/>
</dbReference>
<sequence>MTQKSFKVFMDRMFQDQHNNISSTGLIPVNQMMEQKPNLKQRIDVLCELLQLPDNKNLYYRLNSLLEEYVYLDDCFYFTFWSLEKDYIEQFVSSGFRKKREYCKQLLKDKNFEKLFFANDKVVGFLLFELHYDQIPLEDRKALFIHIYSRSEYGFAELDVEMVEEILLLPTPEEFKLPSEADSAVLTIYRGQGSKSTHYDEALSWTLSEEVARFFANRFSENGTVYRGKVKRENVRGYIEREEEVLVFPEIVFDIEKVRV</sequence>
<dbReference type="EMBL" id="JXBC01000014">
    <property type="protein sequence ID" value="KIU04466.1"/>
    <property type="molecule type" value="Genomic_DNA"/>
</dbReference>
<dbReference type="PATRIC" id="fig|1423.173.peg.4919"/>
<dbReference type="GO" id="GO:0016787">
    <property type="term" value="F:hydrolase activity"/>
    <property type="evidence" value="ECO:0007669"/>
    <property type="project" value="UniProtKB-KW"/>
</dbReference>
<organism evidence="1 2">
    <name type="scientific">Bacillus subtilis</name>
    <dbReference type="NCBI Taxonomy" id="1423"/>
    <lineage>
        <taxon>Bacteria</taxon>
        <taxon>Bacillati</taxon>
        <taxon>Bacillota</taxon>
        <taxon>Bacilli</taxon>
        <taxon>Bacillales</taxon>
        <taxon>Bacillaceae</taxon>
        <taxon>Bacillus</taxon>
    </lineage>
</organism>
<evidence type="ECO:0000313" key="2">
    <source>
        <dbReference type="Proteomes" id="UP000032247"/>
    </source>
</evidence>
<keyword evidence="1" id="KW-0378">Hydrolase</keyword>
<name>A0A0D1KMQ0_BACIU</name>
<dbReference type="AlphaFoldDB" id="A0A0D1KMQ0"/>
<evidence type="ECO:0000313" key="1">
    <source>
        <dbReference type="EMBL" id="KIU04466.1"/>
    </source>
</evidence>
<gene>
    <name evidence="1" type="ORF">SC09_contig8orf00116</name>
</gene>
<comment type="caution">
    <text evidence="1">The sequence shown here is derived from an EMBL/GenBank/DDBJ whole genome shotgun (WGS) entry which is preliminary data.</text>
</comment>
<protein>
    <submittedName>
        <fullName evidence="1">Metal dependent phosphohydrolase</fullName>
    </submittedName>
</protein>
<proteinExistence type="predicted"/>
<reference evidence="1 2" key="1">
    <citation type="submission" date="2014-12" db="EMBL/GenBank/DDBJ databases">
        <title>Comparative genome analysis of Bacillus coagulans HM-08, Clostridium butyricum HM-68, Bacillus subtilis HM-66 and Bacillus licheniformis BL-09.</title>
        <authorList>
            <person name="Zhang H."/>
        </authorList>
    </citation>
    <scope>NUCLEOTIDE SEQUENCE [LARGE SCALE GENOMIC DNA]</scope>
    <source>
        <strain evidence="1 2">HM-66</strain>
    </source>
</reference>
<accession>A0A0D1KMQ0</accession>